<organism evidence="19 20">
    <name type="scientific">Pseudidiomarina salinarum</name>
    <dbReference type="NCBI Taxonomy" id="435908"/>
    <lineage>
        <taxon>Bacteria</taxon>
        <taxon>Pseudomonadati</taxon>
        <taxon>Pseudomonadota</taxon>
        <taxon>Gammaproteobacteria</taxon>
        <taxon>Alteromonadales</taxon>
        <taxon>Idiomarinaceae</taxon>
        <taxon>Pseudidiomarina</taxon>
    </lineage>
</organism>
<evidence type="ECO:0000256" key="12">
    <source>
        <dbReference type="ARBA" id="ARBA00023065"/>
    </source>
</evidence>
<comment type="catalytic activity">
    <reaction evidence="16 17">
        <text>a ubiquinone + n Na(+)(in) + NADH + H(+) = a ubiquinol + n Na(+)(out) + NAD(+)</text>
        <dbReference type="Rhea" id="RHEA:47748"/>
        <dbReference type="Rhea" id="RHEA-COMP:9565"/>
        <dbReference type="Rhea" id="RHEA-COMP:9566"/>
        <dbReference type="ChEBI" id="CHEBI:15378"/>
        <dbReference type="ChEBI" id="CHEBI:16389"/>
        <dbReference type="ChEBI" id="CHEBI:17976"/>
        <dbReference type="ChEBI" id="CHEBI:29101"/>
        <dbReference type="ChEBI" id="CHEBI:57540"/>
        <dbReference type="ChEBI" id="CHEBI:57945"/>
        <dbReference type="EC" id="7.2.1.1"/>
    </reaction>
</comment>
<feature type="transmembrane region" description="Helical" evidence="16">
    <location>
        <begin position="12"/>
        <end position="33"/>
    </location>
</feature>
<keyword evidence="11 16" id="KW-0915">Sodium</keyword>
<dbReference type="EC" id="7.2.1.1" evidence="16 17"/>
<evidence type="ECO:0000256" key="10">
    <source>
        <dbReference type="ARBA" id="ARBA00023027"/>
    </source>
</evidence>
<dbReference type="NCBIfam" id="NF003749">
    <property type="entry name" value="PRK05346.1-5"/>
    <property type="match status" value="1"/>
</dbReference>
<dbReference type="NCBIfam" id="TIGR01938">
    <property type="entry name" value="nqrC"/>
    <property type="match status" value="1"/>
</dbReference>
<evidence type="ECO:0000256" key="8">
    <source>
        <dbReference type="ARBA" id="ARBA00022967"/>
    </source>
</evidence>
<keyword evidence="5 16" id="KW-0285">Flavoprotein</keyword>
<evidence type="ECO:0000256" key="14">
    <source>
        <dbReference type="ARBA" id="ARBA00023136"/>
    </source>
</evidence>
<dbReference type="OrthoDB" id="9786835at2"/>
<comment type="function">
    <text evidence="16">NQR complex catalyzes the reduction of ubiquinone-1 to ubiquinol by two successive reactions, coupled with the transport of Na(+) ions from the cytoplasm to the periplasm. NqrA to NqrE are probably involved in the second step, the conversion of ubisemiquinone to ubiquinol.</text>
</comment>
<keyword evidence="1 16" id="KW-0813">Transport</keyword>
<evidence type="ECO:0000256" key="17">
    <source>
        <dbReference type="PIRNR" id="PIRNR009437"/>
    </source>
</evidence>
<comment type="subunit">
    <text evidence="16 17">Composed of six subunits; NqrA, NqrB, NqrC, NqrD, NqrE and NqrF.</text>
</comment>
<evidence type="ECO:0000256" key="5">
    <source>
        <dbReference type="ARBA" id="ARBA00022630"/>
    </source>
</evidence>
<keyword evidence="3" id="KW-0997">Cell inner membrane</keyword>
<dbReference type="STRING" id="435908.IDSA_01630"/>
<comment type="similarity">
    <text evidence="16 17">Belongs to the NqrC family.</text>
</comment>
<keyword evidence="10 16" id="KW-0520">NAD</keyword>
<keyword evidence="9 16" id="KW-1133">Transmembrane helix</keyword>
<dbReference type="GO" id="GO:0006814">
    <property type="term" value="P:sodium ion transport"/>
    <property type="evidence" value="ECO:0007669"/>
    <property type="project" value="UniProtKB-UniRule"/>
</dbReference>
<reference evidence="19 20" key="1">
    <citation type="submission" date="2014-06" db="EMBL/GenBank/DDBJ databases">
        <title>The draft genome sequence of Idiomarina salinarum ISL-52.</title>
        <authorList>
            <person name="Du J."/>
            <person name="Shao Z."/>
        </authorList>
    </citation>
    <scope>NUCLEOTIDE SEQUENCE [LARGE SCALE GENOMIC DNA]</scope>
    <source>
        <strain evidence="19 20">ISL-52</strain>
    </source>
</reference>
<evidence type="ECO:0000256" key="7">
    <source>
        <dbReference type="ARBA" id="ARBA00022692"/>
    </source>
</evidence>
<evidence type="ECO:0000256" key="3">
    <source>
        <dbReference type="ARBA" id="ARBA00022519"/>
    </source>
</evidence>
<evidence type="ECO:0000256" key="1">
    <source>
        <dbReference type="ARBA" id="ARBA00022448"/>
    </source>
</evidence>
<dbReference type="PANTHER" id="PTHR37838">
    <property type="entry name" value="NA(+)-TRANSLOCATING NADH-QUINONE REDUCTASE SUBUNIT C"/>
    <property type="match status" value="1"/>
</dbReference>
<keyword evidence="13 16" id="KW-0830">Ubiquinone</keyword>
<evidence type="ECO:0000256" key="9">
    <source>
        <dbReference type="ARBA" id="ARBA00022989"/>
    </source>
</evidence>
<keyword evidence="7 16" id="KW-0812">Transmembrane</keyword>
<feature type="modified residue" description="FMN phosphoryl threonine" evidence="16">
    <location>
        <position position="225"/>
    </location>
</feature>
<keyword evidence="8 16" id="KW-1278">Translocase</keyword>
<comment type="cofactor">
    <cofactor evidence="16 17">
        <name>FMN</name>
        <dbReference type="ChEBI" id="CHEBI:58210"/>
    </cofactor>
</comment>
<evidence type="ECO:0000256" key="2">
    <source>
        <dbReference type="ARBA" id="ARBA00022475"/>
    </source>
</evidence>
<dbReference type="RefSeq" id="WP_034773766.1">
    <property type="nucleotide sequence ID" value="NZ_JPER01000001.1"/>
</dbReference>
<gene>
    <name evidence="16" type="primary">nqrC</name>
    <name evidence="19" type="ORF">IDSA_01630</name>
</gene>
<protein>
    <recommendedName>
        <fullName evidence="16 17">Na(+)-translocating NADH-quinone reductase subunit C</fullName>
        <shortName evidence="16 17">Na(+)-NQR subunit C</shortName>
        <shortName evidence="16 17">Na(+)-translocating NQR subunit C</shortName>
        <ecNumber evidence="16 17">7.2.1.1</ecNumber>
    </recommendedName>
    <alternativeName>
        <fullName evidence="16 17">NQR complex subunit C</fullName>
    </alternativeName>
    <alternativeName>
        <fullName evidence="16 17">NQR-1 subunit C</fullName>
    </alternativeName>
</protein>
<evidence type="ECO:0000256" key="11">
    <source>
        <dbReference type="ARBA" id="ARBA00023053"/>
    </source>
</evidence>
<evidence type="ECO:0000313" key="20">
    <source>
        <dbReference type="Proteomes" id="UP000054363"/>
    </source>
</evidence>
<comment type="subcellular location">
    <subcellularLocation>
        <location evidence="16">Cell membrane</location>
        <topology evidence="16">Single-pass membrane protein</topology>
    </subcellularLocation>
</comment>
<evidence type="ECO:0000256" key="16">
    <source>
        <dbReference type="HAMAP-Rule" id="MF_00427"/>
    </source>
</evidence>
<evidence type="ECO:0000313" key="19">
    <source>
        <dbReference type="EMBL" id="KFZ31442.1"/>
    </source>
</evidence>
<dbReference type="HAMAP" id="MF_00427">
    <property type="entry name" value="NqrC"/>
    <property type="match status" value="1"/>
</dbReference>
<proteinExistence type="inferred from homology"/>
<dbReference type="Pfam" id="PF04205">
    <property type="entry name" value="FMN_bind"/>
    <property type="match status" value="1"/>
</dbReference>
<dbReference type="GO" id="GO:0005886">
    <property type="term" value="C:plasma membrane"/>
    <property type="evidence" value="ECO:0007669"/>
    <property type="project" value="UniProtKB-SubCell"/>
</dbReference>
<dbReference type="PIRSF" id="PIRSF009437">
    <property type="entry name" value="NQR-1_subunit_C"/>
    <property type="match status" value="1"/>
</dbReference>
<dbReference type="GO" id="GO:0016655">
    <property type="term" value="F:oxidoreductase activity, acting on NAD(P)H, quinone or similar compound as acceptor"/>
    <property type="evidence" value="ECO:0007669"/>
    <property type="project" value="UniProtKB-UniRule"/>
</dbReference>
<dbReference type="InterPro" id="IPR010204">
    <property type="entry name" value="NqrC"/>
</dbReference>
<dbReference type="eggNOG" id="COG2869">
    <property type="taxonomic scope" value="Bacteria"/>
</dbReference>
<keyword evidence="12 16" id="KW-0406">Ion transport</keyword>
<evidence type="ECO:0000256" key="4">
    <source>
        <dbReference type="ARBA" id="ARBA00022553"/>
    </source>
</evidence>
<comment type="caution">
    <text evidence="16">Lacks conserved residue(s) required for the propagation of feature annotation.</text>
</comment>
<sequence>MASNNDSLKKTLIVIISLCLVCAVIVSGAAVGLKPLQKQNAALDMQRNVLDSAGLLEPGTDVVALFEERVETKLINLKTLEVVEGRDVVAFDPIAAARDPELSTNLSKENDPAGIGRREDITKVYFINDEEGNLETLVLHIRGYGLWGTMFGLIALQPDLNTVRGINFYEHSETPGLGGEITNPRWVQTWQGKEIYGDELENVQIDVTKNVTDETHDIDALSGATLTSNGVEYLIEFWFGENGYGPLLEKIRKGELTNG</sequence>
<keyword evidence="14 16" id="KW-0472">Membrane</keyword>
<evidence type="ECO:0000256" key="15">
    <source>
        <dbReference type="ARBA" id="ARBA00023201"/>
    </source>
</evidence>
<dbReference type="EMBL" id="JPER01000001">
    <property type="protein sequence ID" value="KFZ31442.1"/>
    <property type="molecule type" value="Genomic_DNA"/>
</dbReference>
<accession>A0A094IWG5</accession>
<name>A0A094IWG5_9GAMM</name>
<keyword evidence="15 16" id="KW-0739">Sodium transport</keyword>
<evidence type="ECO:0000259" key="18">
    <source>
        <dbReference type="SMART" id="SM00900"/>
    </source>
</evidence>
<keyword evidence="20" id="KW-1185">Reference proteome</keyword>
<dbReference type="GO" id="GO:0010181">
    <property type="term" value="F:FMN binding"/>
    <property type="evidence" value="ECO:0007669"/>
    <property type="project" value="UniProtKB-UniRule"/>
</dbReference>
<keyword evidence="4 16" id="KW-0597">Phosphoprotein</keyword>
<dbReference type="AlphaFoldDB" id="A0A094IWG5"/>
<keyword evidence="6 16" id="KW-0288">FMN</keyword>
<evidence type="ECO:0000256" key="13">
    <source>
        <dbReference type="ARBA" id="ARBA00023075"/>
    </source>
</evidence>
<comment type="caution">
    <text evidence="19">The sequence shown here is derived from an EMBL/GenBank/DDBJ whole genome shotgun (WGS) entry which is preliminary data.</text>
</comment>
<dbReference type="SMART" id="SM00900">
    <property type="entry name" value="FMN_bind"/>
    <property type="match status" value="1"/>
</dbReference>
<keyword evidence="2 16" id="KW-1003">Cell membrane</keyword>
<dbReference type="Proteomes" id="UP000054363">
    <property type="component" value="Unassembled WGS sequence"/>
</dbReference>
<dbReference type="PANTHER" id="PTHR37838:SF1">
    <property type="entry name" value="NA(+)-TRANSLOCATING NADH-QUINONE REDUCTASE SUBUNIT C"/>
    <property type="match status" value="1"/>
</dbReference>
<evidence type="ECO:0000256" key="6">
    <source>
        <dbReference type="ARBA" id="ARBA00022643"/>
    </source>
</evidence>
<dbReference type="InterPro" id="IPR007329">
    <property type="entry name" value="FMN-bd"/>
</dbReference>
<feature type="domain" description="FMN-binding" evidence="18">
    <location>
        <begin position="145"/>
        <end position="242"/>
    </location>
</feature>